<dbReference type="EMBL" id="AZHW01000970">
    <property type="protein sequence ID" value="ETW94999.1"/>
    <property type="molecule type" value="Genomic_DNA"/>
</dbReference>
<name>W4LAP8_ENTF1</name>
<proteinExistence type="predicted"/>
<accession>W4LAP8</accession>
<organism evidence="1 2">
    <name type="scientific">Entotheonella factor</name>
    <dbReference type="NCBI Taxonomy" id="1429438"/>
    <lineage>
        <taxon>Bacteria</taxon>
        <taxon>Pseudomonadati</taxon>
        <taxon>Nitrospinota/Tectimicrobiota group</taxon>
        <taxon>Candidatus Tectimicrobiota</taxon>
        <taxon>Candidatus Entotheonellia</taxon>
        <taxon>Candidatus Entotheonellales</taxon>
        <taxon>Candidatus Entotheonellaceae</taxon>
        <taxon>Candidatus Entotheonella</taxon>
    </lineage>
</organism>
<protein>
    <submittedName>
        <fullName evidence="1">Uncharacterized protein</fullName>
    </submittedName>
</protein>
<keyword evidence="2" id="KW-1185">Reference proteome</keyword>
<gene>
    <name evidence="1" type="ORF">ETSY1_32450</name>
</gene>
<comment type="caution">
    <text evidence="1">The sequence shown here is derived from an EMBL/GenBank/DDBJ whole genome shotgun (WGS) entry which is preliminary data.</text>
</comment>
<reference evidence="1 2" key="1">
    <citation type="journal article" date="2014" name="Nature">
        <title>An environmental bacterial taxon with a large and distinct metabolic repertoire.</title>
        <authorList>
            <person name="Wilson M.C."/>
            <person name="Mori T."/>
            <person name="Ruckert C."/>
            <person name="Uria A.R."/>
            <person name="Helf M.J."/>
            <person name="Takada K."/>
            <person name="Gernert C."/>
            <person name="Steffens U.A."/>
            <person name="Heycke N."/>
            <person name="Schmitt S."/>
            <person name="Rinke C."/>
            <person name="Helfrich E.J."/>
            <person name="Brachmann A.O."/>
            <person name="Gurgui C."/>
            <person name="Wakimoto T."/>
            <person name="Kracht M."/>
            <person name="Crusemann M."/>
            <person name="Hentschel U."/>
            <person name="Abe I."/>
            <person name="Matsunaga S."/>
            <person name="Kalinowski J."/>
            <person name="Takeyama H."/>
            <person name="Piel J."/>
        </authorList>
    </citation>
    <scope>NUCLEOTIDE SEQUENCE [LARGE SCALE GENOMIC DNA]</scope>
    <source>
        <strain evidence="2">TSY1</strain>
    </source>
</reference>
<dbReference type="Proteomes" id="UP000019141">
    <property type="component" value="Unassembled WGS sequence"/>
</dbReference>
<dbReference type="AlphaFoldDB" id="W4LAP8"/>
<dbReference type="HOGENOM" id="CLU_1640691_0_0_7"/>
<sequence length="161" mass="17806">MLVGHPKLKNELSRATMEEVGSRCTFFALEGVKGLQRPFISWLLEQCGELPESDILSDEAAEFIASRLVTSMQIIQYLDLGFEEAYQVGQKPVSAEMIEGALAQDINGLESTMTRSGYNLKVVAELVNVKPTEIRSFLQGRLSASRAQELRDEMLAVGIPL</sequence>
<evidence type="ECO:0000313" key="2">
    <source>
        <dbReference type="Proteomes" id="UP000019141"/>
    </source>
</evidence>
<evidence type="ECO:0000313" key="1">
    <source>
        <dbReference type="EMBL" id="ETW94999.1"/>
    </source>
</evidence>